<reference evidence="3" key="1">
    <citation type="journal article" date="2019" name="Int. J. Syst. Evol. Microbiol.">
        <title>The Global Catalogue of Microorganisms (GCM) 10K type strain sequencing project: providing services to taxonomists for standard genome sequencing and annotation.</title>
        <authorList>
            <consortium name="The Broad Institute Genomics Platform"/>
            <consortium name="The Broad Institute Genome Sequencing Center for Infectious Disease"/>
            <person name="Wu L."/>
            <person name="Ma J."/>
        </authorList>
    </citation>
    <scope>NUCLEOTIDE SEQUENCE [LARGE SCALE GENOMIC DNA]</scope>
    <source>
        <strain evidence="3">JCM 17498</strain>
    </source>
</reference>
<dbReference type="InterPro" id="IPR003018">
    <property type="entry name" value="GAF"/>
</dbReference>
<proteinExistence type="predicted"/>
<dbReference type="InterPro" id="IPR000160">
    <property type="entry name" value="GGDEF_dom"/>
</dbReference>
<dbReference type="Pfam" id="PF00563">
    <property type="entry name" value="EAL"/>
    <property type="match status" value="1"/>
</dbReference>
<evidence type="ECO:0000313" key="2">
    <source>
        <dbReference type="EMBL" id="GAA3709219.1"/>
    </source>
</evidence>
<dbReference type="InterPro" id="IPR029016">
    <property type="entry name" value="GAF-like_dom_sf"/>
</dbReference>
<protein>
    <submittedName>
        <fullName evidence="2">EAL domain-containing protein</fullName>
    </submittedName>
</protein>
<dbReference type="SMART" id="SM00267">
    <property type="entry name" value="GGDEF"/>
    <property type="match status" value="1"/>
</dbReference>
<organism evidence="2 3">
    <name type="scientific">Sphingomonas cynarae</name>
    <dbReference type="NCBI Taxonomy" id="930197"/>
    <lineage>
        <taxon>Bacteria</taxon>
        <taxon>Pseudomonadati</taxon>
        <taxon>Pseudomonadota</taxon>
        <taxon>Alphaproteobacteria</taxon>
        <taxon>Sphingomonadales</taxon>
        <taxon>Sphingomonadaceae</taxon>
        <taxon>Sphingomonas</taxon>
    </lineage>
</organism>
<dbReference type="InterPro" id="IPR043128">
    <property type="entry name" value="Rev_trsase/Diguanyl_cyclase"/>
</dbReference>
<evidence type="ECO:0000313" key="3">
    <source>
        <dbReference type="Proteomes" id="UP001500523"/>
    </source>
</evidence>
<dbReference type="PROSITE" id="PS50883">
    <property type="entry name" value="EAL"/>
    <property type="match status" value="1"/>
</dbReference>
<comment type="caution">
    <text evidence="2">The sequence shown here is derived from an EMBL/GenBank/DDBJ whole genome shotgun (WGS) entry which is preliminary data.</text>
</comment>
<dbReference type="Gene3D" id="3.30.450.40">
    <property type="match status" value="1"/>
</dbReference>
<gene>
    <name evidence="2" type="ORF">GCM10022268_18160</name>
</gene>
<dbReference type="InterPro" id="IPR001633">
    <property type="entry name" value="EAL_dom"/>
</dbReference>
<dbReference type="SUPFAM" id="SSF55073">
    <property type="entry name" value="Nucleotide cyclase"/>
    <property type="match status" value="1"/>
</dbReference>
<dbReference type="RefSeq" id="WP_344693045.1">
    <property type="nucleotide sequence ID" value="NZ_BAABBF010000003.1"/>
</dbReference>
<feature type="domain" description="EAL" evidence="1">
    <location>
        <begin position="332"/>
        <end position="587"/>
    </location>
</feature>
<dbReference type="InterPro" id="IPR035919">
    <property type="entry name" value="EAL_sf"/>
</dbReference>
<keyword evidence="3" id="KW-1185">Reference proteome</keyword>
<dbReference type="SMART" id="SM00065">
    <property type="entry name" value="GAF"/>
    <property type="match status" value="1"/>
</dbReference>
<dbReference type="SUPFAM" id="SSF141868">
    <property type="entry name" value="EAL domain-like"/>
    <property type="match status" value="1"/>
</dbReference>
<dbReference type="Proteomes" id="UP001500523">
    <property type="component" value="Unassembled WGS sequence"/>
</dbReference>
<dbReference type="SMART" id="SM00052">
    <property type="entry name" value="EAL"/>
    <property type="match status" value="1"/>
</dbReference>
<accession>A0ABP7DUU2</accession>
<dbReference type="CDD" id="cd01948">
    <property type="entry name" value="EAL"/>
    <property type="match status" value="1"/>
</dbReference>
<name>A0ABP7DUU2_9SPHN</name>
<dbReference type="PANTHER" id="PTHR33121:SF19">
    <property type="entry name" value="CYCLIC DI-GMP PHOSPHODIESTERASE PA2567"/>
    <property type="match status" value="1"/>
</dbReference>
<dbReference type="Gene3D" id="3.30.70.270">
    <property type="match status" value="1"/>
</dbReference>
<dbReference type="InterPro" id="IPR050706">
    <property type="entry name" value="Cyclic-di-GMP_PDE-like"/>
</dbReference>
<dbReference type="EMBL" id="BAABBF010000003">
    <property type="protein sequence ID" value="GAA3709219.1"/>
    <property type="molecule type" value="Genomic_DNA"/>
</dbReference>
<sequence length="597" mass="65079">MSYSVCDHREEVRLDALYQLSLLDTSPSESFDRITRMASQIFGLPVAAVSLTDRDRQWFKSRVGIDHWSIPRDTAPCAQVATTTQPLVIEDFQTDPYYADSVLGRAGTRFYAGAPLVTRDGHGLGALCVLGMEPRRASPAELAALVDLAAMVMAQIELQHAFGRIDPVSGLPTRSQFHDDLIDLARDRPGEPRLAVVVDLARDDQISRIARAMGGARVDEMIRESSRALRNALGSARPAYHVGAAQFAFLSPPGVEHAAYQQELRAGFAAIRASSSVRFVTNVAIGLRPFTLGDVSADDVLRGAASAAQDARSIDGAIALYSPSNDIAHRRQYALLRDFGAALDAGDQLRLEYQPRIELTTGRCIGAEALLRWRHPRLGEVSPGEFIPIIEQTSLARPTTQWVLDAAMSQLADWSHKGRDIAVSVNISAANFSEDDLIERIQLGLLKRGLRSDRLEIELTESAIMAQPDRALAMLHELAAAGICLAIDDFGTGHSSLAYLQRLPARVVKIDQAFIRNLTGAAGPDFVLVETMIGLAHKLGFRVVAEGIETAEAAAVLTRLGCEEAQGFWFARPMEPAPFVQWITDRQQQGQLSSRAA</sequence>
<dbReference type="Pfam" id="PF01590">
    <property type="entry name" value="GAF"/>
    <property type="match status" value="1"/>
</dbReference>
<dbReference type="Gene3D" id="3.20.20.450">
    <property type="entry name" value="EAL domain"/>
    <property type="match status" value="1"/>
</dbReference>
<evidence type="ECO:0000259" key="1">
    <source>
        <dbReference type="PROSITE" id="PS50883"/>
    </source>
</evidence>
<dbReference type="SUPFAM" id="SSF55781">
    <property type="entry name" value="GAF domain-like"/>
    <property type="match status" value="1"/>
</dbReference>
<dbReference type="InterPro" id="IPR029787">
    <property type="entry name" value="Nucleotide_cyclase"/>
</dbReference>
<dbReference type="PANTHER" id="PTHR33121">
    <property type="entry name" value="CYCLIC DI-GMP PHOSPHODIESTERASE PDEF"/>
    <property type="match status" value="1"/>
</dbReference>